<dbReference type="PANTHER" id="PTHR46401">
    <property type="entry name" value="GLYCOSYLTRANSFERASE WBBK-RELATED"/>
    <property type="match status" value="1"/>
</dbReference>
<keyword evidence="1" id="KW-0808">Transferase</keyword>
<sequence>MHDVTPNVVSKYRFVYCHNPSPFYRRAGLRELTIEPSFFVFRYLYSFFYRFNIRKNDAIFVQQQWLAKAFKERYDVNNIVVSYPTDSRNSDNNVDVRVKEFADDKIIRVIYPAVPRVFKNYEYLFQVAELVEKDGGFSFNVTIDGSENKYSKELYRKYSHLRNANFLGYQSAKMMKQAYQNSDVLCFPSMLETWGLPISEAKDYGLRIFAADLPYAHETVGKYPYASFFSPGSPKELANLLLDLRNQKNDFSFSNKGNNSDDNHSDSREIFGWDDFLKFIIYKVKND</sequence>
<dbReference type="AlphaFoldDB" id="A0A2Y9U0S5"/>
<evidence type="ECO:0000313" key="4">
    <source>
        <dbReference type="Proteomes" id="UP000244908"/>
    </source>
</evidence>
<reference evidence="3 4" key="1">
    <citation type="journal article" date="2019" name="Int. J. Syst. Evol. Microbiol.">
        <title>Limnobaculum parvum gen. nov., sp. nov., isolated from a freshwater lake.</title>
        <authorList>
            <person name="Baek C."/>
            <person name="Shin S.K."/>
            <person name="Yi H."/>
        </authorList>
    </citation>
    <scope>NUCLEOTIDE SEQUENCE [LARGE SCALE GENOMIC DNA]</scope>
    <source>
        <strain evidence="3 4">HYN0051</strain>
    </source>
</reference>
<dbReference type="Gene3D" id="3.40.50.2000">
    <property type="entry name" value="Glycogen Phosphorylase B"/>
    <property type="match status" value="2"/>
</dbReference>
<feature type="domain" description="Glycosyl transferase family 1" evidence="2">
    <location>
        <begin position="100"/>
        <end position="247"/>
    </location>
</feature>
<gene>
    <name evidence="3" type="ORF">HYN51_14585</name>
</gene>
<dbReference type="SUPFAM" id="SSF53756">
    <property type="entry name" value="UDP-Glycosyltransferase/glycogen phosphorylase"/>
    <property type="match status" value="1"/>
</dbReference>
<dbReference type="Proteomes" id="UP000244908">
    <property type="component" value="Chromosome"/>
</dbReference>
<evidence type="ECO:0000256" key="1">
    <source>
        <dbReference type="ARBA" id="ARBA00022679"/>
    </source>
</evidence>
<evidence type="ECO:0000259" key="2">
    <source>
        <dbReference type="Pfam" id="PF00534"/>
    </source>
</evidence>
<dbReference type="RefSeq" id="WP_108901711.1">
    <property type="nucleotide sequence ID" value="NZ_CP029185.2"/>
</dbReference>
<keyword evidence="4" id="KW-1185">Reference proteome</keyword>
<dbReference type="OrthoDB" id="9775208at2"/>
<dbReference type="Pfam" id="PF00534">
    <property type="entry name" value="Glycos_transf_1"/>
    <property type="match status" value="1"/>
</dbReference>
<proteinExistence type="predicted"/>
<name>A0A2Y9U0S5_9GAMM</name>
<dbReference type="GO" id="GO:0009103">
    <property type="term" value="P:lipopolysaccharide biosynthetic process"/>
    <property type="evidence" value="ECO:0007669"/>
    <property type="project" value="TreeGrafter"/>
</dbReference>
<dbReference type="KEGG" id="lpv:HYN51_14585"/>
<dbReference type="GO" id="GO:0016757">
    <property type="term" value="F:glycosyltransferase activity"/>
    <property type="evidence" value="ECO:0007669"/>
    <property type="project" value="InterPro"/>
</dbReference>
<protein>
    <submittedName>
        <fullName evidence="3">Glycosyltransferase family 1 protein</fullName>
    </submittedName>
</protein>
<evidence type="ECO:0000313" key="3">
    <source>
        <dbReference type="EMBL" id="AWH89668.1"/>
    </source>
</evidence>
<dbReference type="InterPro" id="IPR001296">
    <property type="entry name" value="Glyco_trans_1"/>
</dbReference>
<organism evidence="3 4">
    <name type="scientific">Limnobaculum parvum</name>
    <dbReference type="NCBI Taxonomy" id="2172103"/>
    <lineage>
        <taxon>Bacteria</taxon>
        <taxon>Pseudomonadati</taxon>
        <taxon>Pseudomonadota</taxon>
        <taxon>Gammaproteobacteria</taxon>
        <taxon>Enterobacterales</taxon>
        <taxon>Budviciaceae</taxon>
        <taxon>Limnobaculum</taxon>
    </lineage>
</organism>
<dbReference type="PANTHER" id="PTHR46401:SF2">
    <property type="entry name" value="GLYCOSYLTRANSFERASE WBBK-RELATED"/>
    <property type="match status" value="1"/>
</dbReference>
<accession>A0A2Y9U0S5</accession>
<dbReference type="EMBL" id="CP029185">
    <property type="protein sequence ID" value="AWH89668.1"/>
    <property type="molecule type" value="Genomic_DNA"/>
</dbReference>